<accession>A0A2C9LIE9</accession>
<dbReference type="Gene3D" id="1.20.1070.10">
    <property type="entry name" value="Rhodopsin 7-helix transmembrane proteins"/>
    <property type="match status" value="1"/>
</dbReference>
<dbReference type="KEGG" id="bgt:106071309"/>
<dbReference type="InterPro" id="IPR000276">
    <property type="entry name" value="GPCR_Rhodpsn"/>
</dbReference>
<dbReference type="VEuPathDB" id="VectorBase:BGLB031339"/>
<dbReference type="InterPro" id="IPR017452">
    <property type="entry name" value="GPCR_Rhodpsn_7TM"/>
</dbReference>
<dbReference type="AlphaFoldDB" id="A0A2C9LIE9"/>
<name>A0A2C9LIE9_BIOGL</name>
<dbReference type="EnsemblMetazoa" id="BGLB031339-RA">
    <property type="protein sequence ID" value="BGLB031339-PA"/>
    <property type="gene ID" value="BGLB031339"/>
</dbReference>
<evidence type="ECO:0000256" key="4">
    <source>
        <dbReference type="ARBA" id="ARBA00023136"/>
    </source>
</evidence>
<proteinExistence type="predicted"/>
<evidence type="ECO:0000259" key="7">
    <source>
        <dbReference type="PROSITE" id="PS50262"/>
    </source>
</evidence>
<feature type="region of interest" description="Disordered" evidence="5">
    <location>
        <begin position="460"/>
        <end position="564"/>
    </location>
</feature>
<evidence type="ECO:0000313" key="8">
    <source>
        <dbReference type="EnsemblMetazoa" id="BGLB031339-PA"/>
    </source>
</evidence>
<evidence type="ECO:0000256" key="6">
    <source>
        <dbReference type="SAM" id="Phobius"/>
    </source>
</evidence>
<feature type="transmembrane region" description="Helical" evidence="6">
    <location>
        <begin position="322"/>
        <end position="343"/>
    </location>
</feature>
<feature type="transmembrane region" description="Helical" evidence="6">
    <location>
        <begin position="71"/>
        <end position="92"/>
    </location>
</feature>
<keyword evidence="2 6" id="KW-0812">Transmembrane</keyword>
<dbReference type="SMR" id="A0A2C9LIE9"/>
<dbReference type="SUPFAM" id="SSF81321">
    <property type="entry name" value="Family A G protein-coupled receptor-like"/>
    <property type="match status" value="1"/>
</dbReference>
<keyword evidence="3 6" id="KW-1133">Transmembrane helix</keyword>
<gene>
    <name evidence="8" type="primary">106071309</name>
</gene>
<evidence type="ECO:0000256" key="5">
    <source>
        <dbReference type="SAM" id="MobiDB-lite"/>
    </source>
</evidence>
<keyword evidence="4 6" id="KW-0472">Membrane</keyword>
<evidence type="ECO:0000256" key="2">
    <source>
        <dbReference type="ARBA" id="ARBA00022692"/>
    </source>
</evidence>
<feature type="region of interest" description="Disordered" evidence="5">
    <location>
        <begin position="403"/>
        <end position="445"/>
    </location>
</feature>
<dbReference type="PANTHER" id="PTHR46641">
    <property type="entry name" value="FMRFAMIDE RECEPTOR-RELATED"/>
    <property type="match status" value="1"/>
</dbReference>
<feature type="transmembrane region" description="Helical" evidence="6">
    <location>
        <begin position="282"/>
        <end position="302"/>
    </location>
</feature>
<dbReference type="InterPro" id="IPR052954">
    <property type="entry name" value="GPCR-Ligand_Int"/>
</dbReference>
<feature type="domain" description="G-protein coupled receptors family 1 profile" evidence="7">
    <location>
        <begin position="83"/>
        <end position="342"/>
    </location>
</feature>
<comment type="subcellular location">
    <subcellularLocation>
        <location evidence="1">Membrane</location>
    </subcellularLocation>
</comment>
<dbReference type="Proteomes" id="UP000076420">
    <property type="component" value="Unassembled WGS sequence"/>
</dbReference>
<organism evidence="8 9">
    <name type="scientific">Biomphalaria glabrata</name>
    <name type="common">Bloodfluke planorb</name>
    <name type="synonym">Freshwater snail</name>
    <dbReference type="NCBI Taxonomy" id="6526"/>
    <lineage>
        <taxon>Eukaryota</taxon>
        <taxon>Metazoa</taxon>
        <taxon>Spiralia</taxon>
        <taxon>Lophotrochozoa</taxon>
        <taxon>Mollusca</taxon>
        <taxon>Gastropoda</taxon>
        <taxon>Heterobranchia</taxon>
        <taxon>Euthyneura</taxon>
        <taxon>Panpulmonata</taxon>
        <taxon>Hygrophila</taxon>
        <taxon>Lymnaeoidea</taxon>
        <taxon>Planorbidae</taxon>
        <taxon>Biomphalaria</taxon>
    </lineage>
</organism>
<dbReference type="PROSITE" id="PS00237">
    <property type="entry name" value="G_PROTEIN_RECEP_F1_1"/>
    <property type="match status" value="1"/>
</dbReference>
<evidence type="ECO:0000256" key="3">
    <source>
        <dbReference type="ARBA" id="ARBA00022989"/>
    </source>
</evidence>
<feature type="transmembrane region" description="Helical" evidence="6">
    <location>
        <begin position="101"/>
        <end position="124"/>
    </location>
</feature>
<dbReference type="VEuPathDB" id="VectorBase:BGLAX_041651"/>
<feature type="compositionally biased region" description="Low complexity" evidence="5">
    <location>
        <begin position="403"/>
        <end position="419"/>
    </location>
</feature>
<reference evidence="8" key="1">
    <citation type="submission" date="2020-05" db="UniProtKB">
        <authorList>
            <consortium name="EnsemblMetazoa"/>
        </authorList>
    </citation>
    <scope>IDENTIFICATION</scope>
    <source>
        <strain evidence="8">BB02</strain>
    </source>
</reference>
<dbReference type="Pfam" id="PF00001">
    <property type="entry name" value="7tm_1"/>
    <property type="match status" value="1"/>
</dbReference>
<dbReference type="GO" id="GO:0004930">
    <property type="term" value="F:G protein-coupled receptor activity"/>
    <property type="evidence" value="ECO:0007669"/>
    <property type="project" value="InterPro"/>
</dbReference>
<feature type="transmembrane region" description="Helical" evidence="6">
    <location>
        <begin position="231"/>
        <end position="253"/>
    </location>
</feature>
<feature type="compositionally biased region" description="Polar residues" evidence="5">
    <location>
        <begin position="517"/>
        <end position="564"/>
    </location>
</feature>
<dbReference type="CDD" id="cd14978">
    <property type="entry name" value="7tmA_FMRFamide_R-like"/>
    <property type="match status" value="1"/>
</dbReference>
<evidence type="ECO:0000313" key="9">
    <source>
        <dbReference type="Proteomes" id="UP000076420"/>
    </source>
</evidence>
<evidence type="ECO:0000256" key="1">
    <source>
        <dbReference type="ARBA" id="ARBA00004370"/>
    </source>
</evidence>
<dbReference type="GO" id="GO:0016020">
    <property type="term" value="C:membrane"/>
    <property type="evidence" value="ECO:0007669"/>
    <property type="project" value="UniProtKB-SubCell"/>
</dbReference>
<feature type="compositionally biased region" description="Polar residues" evidence="5">
    <location>
        <begin position="479"/>
        <end position="506"/>
    </location>
</feature>
<protein>
    <recommendedName>
        <fullName evidence="7">G-protein coupled receptors family 1 profile domain-containing protein</fullName>
    </recommendedName>
</protein>
<sequence>MTESQFYGVSDATLSPLPGNHSYRLEQDTTQEYLGMDVTSNTSNVTVSKYGIYGELEQYGVFWAAFYLHKYYLWVIFAFGFPGNIVSFITILRMKPLSSPIIYVAAVAFVDNSCLLCKILFYSFTRYDVHLTDGGCRTLFFLGSFTAQLANWLLVIMTVERCLAICLPLKVGSICTKKLHIGGVAFTVTVLLAINVHLFFTTGMVVSQHGHVTCETLGHEHFLKAWFWVDAIFYSFLPAVLLIIMNTLIILGIRRSSKIQRELTNKTSQVAETMRQQRQITIMLVIVCIAFVLLVTPNALFYAYRAHWEYERKSLGEALYKFTNQICFVLSDSTHAVNFYLYFFSTSRFRRRCLETVFSCCMSKKRARRFRGSTISGMSKTFRLSITDVTTVPANAVQLTNFSSSSSSSNHLLSVPSSHSSHRQSRAVTIVPGSPSSHNSHRQLKPSQTVAGIYRQLRAVPGSHSSHRQSQQFQAVPGSYSSPSNHRQSQQSQAIQAVTNSPSSHKQSQKVRAVSGCPSSHKQSQQSQAVPAVTNSPSSRRLSKQSQTVLAVTGCPSSHRQSQQ</sequence>
<dbReference type="PANTHER" id="PTHR46641:SF25">
    <property type="entry name" value="CNMAMIDE RECEPTOR-RELATED"/>
    <property type="match status" value="1"/>
</dbReference>
<feature type="transmembrane region" description="Helical" evidence="6">
    <location>
        <begin position="181"/>
        <end position="200"/>
    </location>
</feature>
<dbReference type="STRING" id="6526.A0A2C9LIE9"/>
<dbReference type="PROSITE" id="PS50262">
    <property type="entry name" value="G_PROTEIN_RECEP_F1_2"/>
    <property type="match status" value="1"/>
</dbReference>